<name>A0A1H5Y2J9_9RHOB</name>
<organism evidence="2 3">
    <name type="scientific">Jhaorihella thermophila</name>
    <dbReference type="NCBI Taxonomy" id="488547"/>
    <lineage>
        <taxon>Bacteria</taxon>
        <taxon>Pseudomonadati</taxon>
        <taxon>Pseudomonadota</taxon>
        <taxon>Alphaproteobacteria</taxon>
        <taxon>Rhodobacterales</taxon>
        <taxon>Paracoccaceae</taxon>
        <taxon>Jhaorihella</taxon>
    </lineage>
</organism>
<dbReference type="AlphaFoldDB" id="A0A1H5Y2J9"/>
<evidence type="ECO:0000256" key="1">
    <source>
        <dbReference type="SAM" id="SignalP"/>
    </source>
</evidence>
<accession>A0A1H5Y2J9</accession>
<protein>
    <submittedName>
        <fullName evidence="2">Uncharacterized protein</fullName>
    </submittedName>
</protein>
<keyword evidence="3" id="KW-1185">Reference proteome</keyword>
<dbReference type="Proteomes" id="UP000236742">
    <property type="component" value="Unassembled WGS sequence"/>
</dbReference>
<feature type="chain" id="PRO_5009290094" evidence="1">
    <location>
        <begin position="20"/>
        <end position="107"/>
    </location>
</feature>
<reference evidence="2 3" key="1">
    <citation type="submission" date="2016-10" db="EMBL/GenBank/DDBJ databases">
        <authorList>
            <person name="de Groot N.N."/>
        </authorList>
    </citation>
    <scope>NUCLEOTIDE SEQUENCE [LARGE SCALE GENOMIC DNA]</scope>
    <source>
        <strain evidence="2 3">DSM 23413</strain>
    </source>
</reference>
<gene>
    <name evidence="2" type="ORF">SAMN05421751_11422</name>
</gene>
<evidence type="ECO:0000313" key="2">
    <source>
        <dbReference type="EMBL" id="SEG18072.1"/>
    </source>
</evidence>
<proteinExistence type="predicted"/>
<keyword evidence="1" id="KW-0732">Signal</keyword>
<dbReference type="EMBL" id="FNVD01000014">
    <property type="protein sequence ID" value="SEG18072.1"/>
    <property type="molecule type" value="Genomic_DNA"/>
</dbReference>
<feature type="signal peptide" evidence="1">
    <location>
        <begin position="1"/>
        <end position="19"/>
    </location>
</feature>
<evidence type="ECO:0000313" key="3">
    <source>
        <dbReference type="Proteomes" id="UP000236742"/>
    </source>
</evidence>
<sequence length="107" mass="11825">MGAEMNMVMAILVGSVALAAMSAAPVSAGVIERACRQSDRSAATPELCRCIQKVANGSLSFRERRKVAKWIKEPHMAQEVRQSDRRGDEILWERYKAFGARVQEVCG</sequence>